<evidence type="ECO:0000256" key="4">
    <source>
        <dbReference type="ARBA" id="ARBA00022448"/>
    </source>
</evidence>
<keyword evidence="6" id="KW-0406">Ion transport</keyword>
<protein>
    <submittedName>
        <fullName evidence="11">ATP synthase F1, epsilon subunit</fullName>
        <ecNumber evidence="11">3.6.3.14</ecNumber>
    </submittedName>
</protein>
<comment type="similarity">
    <text evidence="3">Belongs to the ATPase epsilon chain family.</text>
</comment>
<dbReference type="EC" id="3.6.3.14" evidence="11"/>
<dbReference type="Pfam" id="PF02823">
    <property type="entry name" value="ATP-synt_DE_N"/>
    <property type="match status" value="1"/>
</dbReference>
<keyword evidence="12" id="KW-1185">Reference proteome</keyword>
<keyword evidence="7" id="KW-0472">Membrane</keyword>
<evidence type="ECO:0000256" key="9">
    <source>
        <dbReference type="SAM" id="MobiDB-lite"/>
    </source>
</evidence>
<dbReference type="Proteomes" id="UP000001591">
    <property type="component" value="Chromosome"/>
</dbReference>
<dbReference type="GO" id="GO:0046933">
    <property type="term" value="F:proton-transporting ATP synthase activity, rotational mechanism"/>
    <property type="evidence" value="ECO:0007669"/>
    <property type="project" value="InterPro"/>
</dbReference>
<name>B6IQS0_RHOCS</name>
<organism evidence="11 12">
    <name type="scientific">Rhodospirillum centenum (strain ATCC 51521 / SW)</name>
    <dbReference type="NCBI Taxonomy" id="414684"/>
    <lineage>
        <taxon>Bacteria</taxon>
        <taxon>Pseudomonadati</taxon>
        <taxon>Pseudomonadota</taxon>
        <taxon>Alphaproteobacteria</taxon>
        <taxon>Rhodospirillales</taxon>
        <taxon>Rhodospirillaceae</taxon>
        <taxon>Rhodospirillum</taxon>
    </lineage>
</organism>
<evidence type="ECO:0000256" key="8">
    <source>
        <dbReference type="ARBA" id="ARBA00023196"/>
    </source>
</evidence>
<dbReference type="STRING" id="414684.RC1_0362"/>
<evidence type="ECO:0000313" key="11">
    <source>
        <dbReference type="EMBL" id="ACI97806.1"/>
    </source>
</evidence>
<dbReference type="CDD" id="cd12152">
    <property type="entry name" value="F1-ATPase_delta"/>
    <property type="match status" value="1"/>
</dbReference>
<keyword evidence="5" id="KW-0375">Hydrogen ion transport</keyword>
<evidence type="ECO:0000256" key="6">
    <source>
        <dbReference type="ARBA" id="ARBA00023065"/>
    </source>
</evidence>
<dbReference type="InterPro" id="IPR020546">
    <property type="entry name" value="ATP_synth_F1_dsu/esu_N"/>
</dbReference>
<feature type="region of interest" description="Disordered" evidence="9">
    <location>
        <begin position="129"/>
        <end position="148"/>
    </location>
</feature>
<dbReference type="NCBIfam" id="NF009981">
    <property type="entry name" value="PRK13447.1"/>
    <property type="match status" value="1"/>
</dbReference>
<dbReference type="SUPFAM" id="SSF51344">
    <property type="entry name" value="Epsilon subunit of F1F0-ATP synthase N-terminal domain"/>
    <property type="match status" value="1"/>
</dbReference>
<dbReference type="KEGG" id="rce:RC1_0362"/>
<evidence type="ECO:0000256" key="2">
    <source>
        <dbReference type="ARBA" id="ARBA00004184"/>
    </source>
</evidence>
<evidence type="ECO:0000313" key="12">
    <source>
        <dbReference type="Proteomes" id="UP000001591"/>
    </source>
</evidence>
<evidence type="ECO:0000256" key="5">
    <source>
        <dbReference type="ARBA" id="ARBA00022781"/>
    </source>
</evidence>
<gene>
    <name evidence="11" type="primary">atpC</name>
    <name evidence="11" type="ordered locus">RC1_0362</name>
</gene>
<reference evidence="11 12" key="1">
    <citation type="journal article" date="2010" name="BMC Genomics">
        <title>Metabolic flexibility revealed in the genome of the cyst-forming alpha-1 proteobacterium Rhodospirillum centenum.</title>
        <authorList>
            <person name="Lu Y.K."/>
            <person name="Marden J."/>
            <person name="Han M."/>
            <person name="Swingley W.D."/>
            <person name="Mastrian S.D."/>
            <person name="Chowdhury S.R."/>
            <person name="Hao J."/>
            <person name="Helmy T."/>
            <person name="Kim S."/>
            <person name="Kurdoglu A.A."/>
            <person name="Matthies H.J."/>
            <person name="Rollo D."/>
            <person name="Stothard P."/>
            <person name="Blankenship R.E."/>
            <person name="Bauer C.E."/>
            <person name="Touchman J.W."/>
        </authorList>
    </citation>
    <scope>NUCLEOTIDE SEQUENCE [LARGE SCALE GENOMIC DNA]</scope>
    <source>
        <strain evidence="12">ATCC 51521 / SW</strain>
    </source>
</reference>
<accession>B6IQS0</accession>
<dbReference type="Gene3D" id="2.60.15.10">
    <property type="entry name" value="F0F1 ATP synthase delta/epsilon subunit, N-terminal"/>
    <property type="match status" value="1"/>
</dbReference>
<keyword evidence="11" id="KW-0378">Hydrolase</keyword>
<dbReference type="GO" id="GO:0016787">
    <property type="term" value="F:hydrolase activity"/>
    <property type="evidence" value="ECO:0007669"/>
    <property type="project" value="UniProtKB-KW"/>
</dbReference>
<dbReference type="NCBIfam" id="TIGR03166">
    <property type="entry name" value="alt_F1F0_F1_eps"/>
    <property type="match status" value="1"/>
</dbReference>
<comment type="subcellular location">
    <subcellularLocation>
        <location evidence="2">Endomembrane system</location>
        <topology evidence="2">Peripheral membrane protein</topology>
    </subcellularLocation>
</comment>
<keyword evidence="8" id="KW-0139">CF(1)</keyword>
<dbReference type="InterPro" id="IPR024037">
    <property type="entry name" value="Alt_ATP_synth_F1_esu"/>
</dbReference>
<keyword evidence="8" id="KW-0066">ATP synthesis</keyword>
<proteinExistence type="inferred from homology"/>
<dbReference type="HOGENOM" id="CLU_149174_0_0_5"/>
<dbReference type="eggNOG" id="COG0355">
    <property type="taxonomic scope" value="Bacteria"/>
</dbReference>
<dbReference type="GO" id="GO:0012505">
    <property type="term" value="C:endomembrane system"/>
    <property type="evidence" value="ECO:0007669"/>
    <property type="project" value="UniProtKB-SubCell"/>
</dbReference>
<dbReference type="RefSeq" id="WP_012565598.1">
    <property type="nucleotide sequence ID" value="NC_011420.2"/>
</dbReference>
<comment type="function">
    <text evidence="1">Produces ATP from ADP in the presence of a proton gradient across the membrane.</text>
</comment>
<dbReference type="InterPro" id="IPR036771">
    <property type="entry name" value="ATPsynth_dsu/esu_N"/>
</dbReference>
<evidence type="ECO:0000256" key="3">
    <source>
        <dbReference type="ARBA" id="ARBA00005712"/>
    </source>
</evidence>
<dbReference type="InterPro" id="IPR001469">
    <property type="entry name" value="ATP_synth_F1_dsu/esu"/>
</dbReference>
<feature type="domain" description="ATP synthase F1 complex delta/epsilon subunit N-terminal" evidence="10">
    <location>
        <begin position="2"/>
        <end position="82"/>
    </location>
</feature>
<dbReference type="AlphaFoldDB" id="B6IQS0"/>
<evidence type="ECO:0000256" key="7">
    <source>
        <dbReference type="ARBA" id="ARBA00023136"/>
    </source>
</evidence>
<evidence type="ECO:0000256" key="1">
    <source>
        <dbReference type="ARBA" id="ARBA00003543"/>
    </source>
</evidence>
<evidence type="ECO:0000259" key="10">
    <source>
        <dbReference type="Pfam" id="PF02823"/>
    </source>
</evidence>
<dbReference type="GO" id="GO:0045259">
    <property type="term" value="C:proton-transporting ATP synthase complex"/>
    <property type="evidence" value="ECO:0007669"/>
    <property type="project" value="UniProtKB-KW"/>
</dbReference>
<sequence length="148" mass="15944">MMRLTITTPTAVAVDVADAVQVRAEDFSGGFGIRTGHADFLTALVPSVVIWRREDGSEGYCAVRGGVLTVSGGRTVAVATREAVPGDDLDRLEHEVRDSFIVRQREEQEARSGARILQVSALRHMLGYLRPDGGGPSRRAPREEGAEG</sequence>
<keyword evidence="4" id="KW-0813">Transport</keyword>
<dbReference type="EMBL" id="CP000613">
    <property type="protein sequence ID" value="ACI97806.1"/>
    <property type="molecule type" value="Genomic_DNA"/>
</dbReference>